<evidence type="ECO:0000256" key="7">
    <source>
        <dbReference type="ARBA" id="ARBA00022842"/>
    </source>
</evidence>
<reference evidence="13 14" key="1">
    <citation type="journal article" date="2022" name="Nat. Plants">
        <title>Genomes of leafy and leafless Platanthera orchids illuminate the evolution of mycoheterotrophy.</title>
        <authorList>
            <person name="Li M.H."/>
            <person name="Liu K.W."/>
            <person name="Li Z."/>
            <person name="Lu H.C."/>
            <person name="Ye Q.L."/>
            <person name="Zhang D."/>
            <person name="Wang J.Y."/>
            <person name="Li Y.F."/>
            <person name="Zhong Z.M."/>
            <person name="Liu X."/>
            <person name="Yu X."/>
            <person name="Liu D.K."/>
            <person name="Tu X.D."/>
            <person name="Liu B."/>
            <person name="Hao Y."/>
            <person name="Liao X.Y."/>
            <person name="Jiang Y.T."/>
            <person name="Sun W.H."/>
            <person name="Chen J."/>
            <person name="Chen Y.Q."/>
            <person name="Ai Y."/>
            <person name="Zhai J.W."/>
            <person name="Wu S.S."/>
            <person name="Zhou Z."/>
            <person name="Hsiao Y.Y."/>
            <person name="Wu W.L."/>
            <person name="Chen Y.Y."/>
            <person name="Lin Y.F."/>
            <person name="Hsu J.L."/>
            <person name="Li C.Y."/>
            <person name="Wang Z.W."/>
            <person name="Zhao X."/>
            <person name="Zhong W.Y."/>
            <person name="Ma X.K."/>
            <person name="Ma L."/>
            <person name="Huang J."/>
            <person name="Chen G.Z."/>
            <person name="Huang M.Z."/>
            <person name="Huang L."/>
            <person name="Peng D.H."/>
            <person name="Luo Y.B."/>
            <person name="Zou S.Q."/>
            <person name="Chen S.P."/>
            <person name="Lan S."/>
            <person name="Tsai W.C."/>
            <person name="Van de Peer Y."/>
            <person name="Liu Z.J."/>
        </authorList>
    </citation>
    <scope>NUCLEOTIDE SEQUENCE [LARGE SCALE GENOMIC DNA]</scope>
    <source>
        <strain evidence="13">Lor287</strain>
    </source>
</reference>
<comment type="caution">
    <text evidence="13">The sequence shown here is derived from an EMBL/GenBank/DDBJ whole genome shotgun (WGS) entry which is preliminary data.</text>
</comment>
<dbReference type="GO" id="GO:0003964">
    <property type="term" value="F:RNA-directed DNA polymerase activity"/>
    <property type="evidence" value="ECO:0007669"/>
    <property type="project" value="UniProtKB-KW"/>
</dbReference>
<dbReference type="GO" id="GO:0004519">
    <property type="term" value="F:endonuclease activity"/>
    <property type="evidence" value="ECO:0007669"/>
    <property type="project" value="UniProtKB-KW"/>
</dbReference>
<dbReference type="GO" id="GO:0003723">
    <property type="term" value="F:RNA binding"/>
    <property type="evidence" value="ECO:0007669"/>
    <property type="project" value="UniProtKB-KW"/>
</dbReference>
<dbReference type="InterPro" id="IPR036397">
    <property type="entry name" value="RNaseH_sf"/>
</dbReference>
<keyword evidence="5" id="KW-0255">Endonuclease</keyword>
<dbReference type="PANTHER" id="PTHR37984">
    <property type="entry name" value="PROTEIN CBG26694"/>
    <property type="match status" value="1"/>
</dbReference>
<sequence>MRVTESYHGQPIHVLIDSGSTHNFVDEAAAQRLQCTLVPITPFSVAVANGKTISSSHKVDNFQWVMQGVEFISDVLVLPLGGCDVVLGIQWLITLGMVHWNFADLRMEFSSGGKHINLRGAQPGNMTWSKGKHLQKLLPPIRGQEHHIVLTKEGVNVNLRPYRYPPLQKSEIERLISEMLQTGVIRHSCSPFASPVVLVKKKDGSWRLCVDYRQLNHITVKDKFPIHLVEELIDELHGARYFSKLDLRAGYHQVRMAEEDIQKTAFRTHQGHYEFLVMPFGLTNAPSTFQSLMNRVFQGQLRKFIIIFFDDILIFSATWEEHLEHLKFAFHTLCQHQLVLKRNKCDFGLPQIHYLGHIISGQGVATDPTKIQAMLEWPTPTSIKRVRGFLGLTDYYRRFIQGYGTIAQPLTELLKHRTFRWTAEAEGSFQALKRAVTNPPVLILPNFQLPFTIETNASDNGVGAVLLQQERPVAFFSKAFGPRNAGLSTYEKELLAIVMAVQKWRHYVMGSAFIIRTDHHSLKFMLEQKLATPAQQRYLSKLMGYDFKVHYKRGNENVCADALSRIHEPPAGGMHALTLVQDELLQQVRNSWSMDTHLQRVMVAKERDATAYPKYDWKHNILTRKGKIVVGRDDMLRNRLLNLYHAGPMGGHSGVTATYKRIKRVFYWKGLKAAVYSYIQHCTTCQQCKADTQQPAGLLQPLPIPGRVWQDIGMDFIDGLPLSHGKTTIMVVVDRLSKHAHFIALSHPYTAETVARVFLDSIVRLHGPPHRSLATAIRCSLATFGKSCFGCYKFNCIHRQRTIRNRMDKLKW</sequence>
<dbReference type="InterPro" id="IPR001969">
    <property type="entry name" value="Aspartic_peptidase_AS"/>
</dbReference>
<evidence type="ECO:0000256" key="6">
    <source>
        <dbReference type="ARBA" id="ARBA00022801"/>
    </source>
</evidence>
<dbReference type="InterPro" id="IPR050951">
    <property type="entry name" value="Retrovirus_Pol_polyprotein"/>
</dbReference>
<dbReference type="CDD" id="cd00303">
    <property type="entry name" value="retropepsin_like"/>
    <property type="match status" value="1"/>
</dbReference>
<dbReference type="GO" id="GO:0004190">
    <property type="term" value="F:aspartic-type endopeptidase activity"/>
    <property type="evidence" value="ECO:0007669"/>
    <property type="project" value="InterPro"/>
</dbReference>
<dbReference type="AlphaFoldDB" id="A0AAP0B8G7"/>
<dbReference type="Pfam" id="PF17919">
    <property type="entry name" value="RT_RNaseH_2"/>
    <property type="match status" value="1"/>
</dbReference>
<gene>
    <name evidence="13" type="ORF">KSP39_PZI015802</name>
</gene>
<dbReference type="CDD" id="cd01647">
    <property type="entry name" value="RT_LTR"/>
    <property type="match status" value="1"/>
</dbReference>
<dbReference type="PROSITE" id="PS00141">
    <property type="entry name" value="ASP_PROTEASE"/>
    <property type="match status" value="1"/>
</dbReference>
<dbReference type="Gene3D" id="2.40.70.10">
    <property type="entry name" value="Acid Proteases"/>
    <property type="match status" value="1"/>
</dbReference>
<dbReference type="CDD" id="cd09274">
    <property type="entry name" value="RNase_HI_RT_Ty3"/>
    <property type="match status" value="1"/>
</dbReference>
<dbReference type="SUPFAM" id="SSF53098">
    <property type="entry name" value="Ribonuclease H-like"/>
    <property type="match status" value="1"/>
</dbReference>
<dbReference type="InterPro" id="IPR021109">
    <property type="entry name" value="Peptidase_aspartic_dom_sf"/>
</dbReference>
<evidence type="ECO:0000256" key="3">
    <source>
        <dbReference type="ARBA" id="ARBA00022695"/>
    </source>
</evidence>
<evidence type="ECO:0000256" key="2">
    <source>
        <dbReference type="ARBA" id="ARBA00022679"/>
    </source>
</evidence>
<keyword evidence="11" id="KW-0511">Multifunctional enzyme</keyword>
<dbReference type="InterPro" id="IPR043502">
    <property type="entry name" value="DNA/RNA_pol_sf"/>
</dbReference>
<evidence type="ECO:0000256" key="5">
    <source>
        <dbReference type="ARBA" id="ARBA00022759"/>
    </source>
</evidence>
<keyword evidence="10" id="KW-0695">RNA-directed DNA polymerase</keyword>
<evidence type="ECO:0000313" key="14">
    <source>
        <dbReference type="Proteomes" id="UP001418222"/>
    </source>
</evidence>
<evidence type="ECO:0000256" key="9">
    <source>
        <dbReference type="ARBA" id="ARBA00022908"/>
    </source>
</evidence>
<dbReference type="GO" id="GO:0006508">
    <property type="term" value="P:proteolysis"/>
    <property type="evidence" value="ECO:0007669"/>
    <property type="project" value="UniProtKB-KW"/>
</dbReference>
<dbReference type="Proteomes" id="UP001418222">
    <property type="component" value="Unassembled WGS sequence"/>
</dbReference>
<keyword evidence="2" id="KW-0808">Transferase</keyword>
<keyword evidence="9" id="KW-0229">DNA integration</keyword>
<dbReference type="Gene3D" id="3.10.10.10">
    <property type="entry name" value="HIV Type 1 Reverse Transcriptase, subunit A, domain 1"/>
    <property type="match status" value="1"/>
</dbReference>
<dbReference type="Pfam" id="PF08284">
    <property type="entry name" value="RVP_2"/>
    <property type="match status" value="1"/>
</dbReference>
<dbReference type="EMBL" id="JBBWWQ010000013">
    <property type="protein sequence ID" value="KAK8933404.1"/>
    <property type="molecule type" value="Genomic_DNA"/>
</dbReference>
<proteinExistence type="predicted"/>
<dbReference type="InterPro" id="IPR043128">
    <property type="entry name" value="Rev_trsase/Diguanyl_cyclase"/>
</dbReference>
<evidence type="ECO:0000256" key="1">
    <source>
        <dbReference type="ARBA" id="ARBA00022670"/>
    </source>
</evidence>
<keyword evidence="1" id="KW-0645">Protease</keyword>
<keyword evidence="4" id="KW-0540">Nuclease</keyword>
<dbReference type="GO" id="GO:0015074">
    <property type="term" value="P:DNA integration"/>
    <property type="evidence" value="ECO:0007669"/>
    <property type="project" value="UniProtKB-KW"/>
</dbReference>
<dbReference type="Gene3D" id="1.10.340.70">
    <property type="match status" value="1"/>
</dbReference>
<evidence type="ECO:0000259" key="12">
    <source>
        <dbReference type="PROSITE" id="PS50878"/>
    </source>
</evidence>
<accession>A0AAP0B8G7</accession>
<dbReference type="FunFam" id="3.30.70.270:FF:000020">
    <property type="entry name" value="Transposon Tf2-6 polyprotein-like Protein"/>
    <property type="match status" value="1"/>
</dbReference>
<evidence type="ECO:0000256" key="4">
    <source>
        <dbReference type="ARBA" id="ARBA00022722"/>
    </source>
</evidence>
<organism evidence="13 14">
    <name type="scientific">Platanthera zijinensis</name>
    <dbReference type="NCBI Taxonomy" id="2320716"/>
    <lineage>
        <taxon>Eukaryota</taxon>
        <taxon>Viridiplantae</taxon>
        <taxon>Streptophyta</taxon>
        <taxon>Embryophyta</taxon>
        <taxon>Tracheophyta</taxon>
        <taxon>Spermatophyta</taxon>
        <taxon>Magnoliopsida</taxon>
        <taxon>Liliopsida</taxon>
        <taxon>Asparagales</taxon>
        <taxon>Orchidaceae</taxon>
        <taxon>Orchidoideae</taxon>
        <taxon>Orchideae</taxon>
        <taxon>Orchidinae</taxon>
        <taxon>Platanthera</taxon>
    </lineage>
</organism>
<evidence type="ECO:0000256" key="8">
    <source>
        <dbReference type="ARBA" id="ARBA00022884"/>
    </source>
</evidence>
<dbReference type="InterPro" id="IPR041577">
    <property type="entry name" value="RT_RNaseH_2"/>
</dbReference>
<dbReference type="Gene3D" id="3.30.420.10">
    <property type="entry name" value="Ribonuclease H-like superfamily/Ribonuclease H"/>
    <property type="match status" value="1"/>
</dbReference>
<name>A0AAP0B8G7_9ASPA</name>
<dbReference type="PROSITE" id="PS50878">
    <property type="entry name" value="RT_POL"/>
    <property type="match status" value="1"/>
</dbReference>
<evidence type="ECO:0000256" key="11">
    <source>
        <dbReference type="ARBA" id="ARBA00023268"/>
    </source>
</evidence>
<dbReference type="Pfam" id="PF00078">
    <property type="entry name" value="RVT_1"/>
    <property type="match status" value="1"/>
</dbReference>
<dbReference type="FunFam" id="3.10.10.10:FF:000007">
    <property type="entry name" value="Retrovirus-related Pol polyprotein from transposon 17.6-like Protein"/>
    <property type="match status" value="1"/>
</dbReference>
<dbReference type="SUPFAM" id="SSF50630">
    <property type="entry name" value="Acid proteases"/>
    <property type="match status" value="1"/>
</dbReference>
<evidence type="ECO:0000313" key="13">
    <source>
        <dbReference type="EMBL" id="KAK8933404.1"/>
    </source>
</evidence>
<evidence type="ECO:0000256" key="10">
    <source>
        <dbReference type="ARBA" id="ARBA00022918"/>
    </source>
</evidence>
<keyword evidence="14" id="KW-1185">Reference proteome</keyword>
<dbReference type="PANTHER" id="PTHR37984:SF5">
    <property type="entry name" value="PROTEIN NYNRIN-LIKE"/>
    <property type="match status" value="1"/>
</dbReference>
<dbReference type="Gene3D" id="3.30.70.270">
    <property type="match status" value="2"/>
</dbReference>
<feature type="domain" description="Reverse transcriptase" evidence="12">
    <location>
        <begin position="180"/>
        <end position="359"/>
    </location>
</feature>
<dbReference type="InterPro" id="IPR041588">
    <property type="entry name" value="Integrase_H2C2"/>
</dbReference>
<keyword evidence="8" id="KW-0694">RNA-binding</keyword>
<dbReference type="InterPro" id="IPR000477">
    <property type="entry name" value="RT_dom"/>
</dbReference>
<keyword evidence="7" id="KW-0460">Magnesium</keyword>
<dbReference type="Gene3D" id="3.10.20.370">
    <property type="match status" value="1"/>
</dbReference>
<keyword evidence="6" id="KW-0378">Hydrolase</keyword>
<dbReference type="Pfam" id="PF17921">
    <property type="entry name" value="Integrase_H2C2"/>
    <property type="match status" value="1"/>
</dbReference>
<dbReference type="SUPFAM" id="SSF56672">
    <property type="entry name" value="DNA/RNA polymerases"/>
    <property type="match status" value="1"/>
</dbReference>
<protein>
    <recommendedName>
        <fullName evidence="12">Reverse transcriptase domain-containing protein</fullName>
    </recommendedName>
</protein>
<keyword evidence="3" id="KW-0548">Nucleotidyltransferase</keyword>
<dbReference type="InterPro" id="IPR012337">
    <property type="entry name" value="RNaseH-like_sf"/>
</dbReference>